<evidence type="ECO:0000313" key="3">
    <source>
        <dbReference type="Proteomes" id="UP000218418"/>
    </source>
</evidence>
<feature type="coiled-coil region" evidence="1">
    <location>
        <begin position="32"/>
        <end position="59"/>
    </location>
</feature>
<evidence type="ECO:0000313" key="2">
    <source>
        <dbReference type="EMBL" id="BAY82660.1"/>
    </source>
</evidence>
<gene>
    <name evidence="2" type="ORF">NIES267_21440</name>
</gene>
<accession>A0A1Z4LN49</accession>
<dbReference type="EMBL" id="AP018227">
    <property type="protein sequence ID" value="BAY82660.1"/>
    <property type="molecule type" value="Genomic_DNA"/>
</dbReference>
<protein>
    <submittedName>
        <fullName evidence="2">Uncharacterized protein</fullName>
    </submittedName>
</protein>
<keyword evidence="1" id="KW-0175">Coiled coil</keyword>
<proteinExistence type="predicted"/>
<reference evidence="2 3" key="1">
    <citation type="submission" date="2017-06" db="EMBL/GenBank/DDBJ databases">
        <title>Genome sequencing of cyanobaciteial culture collection at National Institute for Environmental Studies (NIES).</title>
        <authorList>
            <person name="Hirose Y."/>
            <person name="Shimura Y."/>
            <person name="Fujisawa T."/>
            <person name="Nakamura Y."/>
            <person name="Kawachi M."/>
        </authorList>
    </citation>
    <scope>NUCLEOTIDE SEQUENCE [LARGE SCALE GENOMIC DNA]</scope>
    <source>
        <strain evidence="2 3">NIES-267</strain>
    </source>
</reference>
<dbReference type="OrthoDB" id="488906at2"/>
<sequence>MFPFWMNSCCGTDSFSTTKHQENKLKFLKFMRDNVEARLAALNAAIETIENQLSRNSDTV</sequence>
<dbReference type="AlphaFoldDB" id="A0A1Z4LN49"/>
<evidence type="ECO:0000256" key="1">
    <source>
        <dbReference type="SAM" id="Coils"/>
    </source>
</evidence>
<organism evidence="2 3">
    <name type="scientific">Calothrix parasitica NIES-267</name>
    <dbReference type="NCBI Taxonomy" id="1973488"/>
    <lineage>
        <taxon>Bacteria</taxon>
        <taxon>Bacillati</taxon>
        <taxon>Cyanobacteriota</taxon>
        <taxon>Cyanophyceae</taxon>
        <taxon>Nostocales</taxon>
        <taxon>Calotrichaceae</taxon>
        <taxon>Calothrix</taxon>
    </lineage>
</organism>
<keyword evidence="3" id="KW-1185">Reference proteome</keyword>
<name>A0A1Z4LN49_9CYAN</name>
<dbReference type="Proteomes" id="UP000218418">
    <property type="component" value="Chromosome"/>
</dbReference>